<reference evidence="12 13" key="1">
    <citation type="submission" date="2016-03" db="EMBL/GenBank/DDBJ databases">
        <authorList>
            <person name="Devillers H."/>
        </authorList>
    </citation>
    <scope>NUCLEOTIDE SEQUENCE [LARGE SCALE GENOMIC DNA]</scope>
    <source>
        <strain evidence="12">CBS 11717</strain>
    </source>
</reference>
<keyword evidence="4" id="KW-0479">Metal-binding</keyword>
<dbReference type="Pfam" id="PF07500">
    <property type="entry name" value="TFIIS_M"/>
    <property type="match status" value="1"/>
</dbReference>
<evidence type="ECO:0000256" key="7">
    <source>
        <dbReference type="ARBA" id="ARBA00023242"/>
    </source>
</evidence>
<dbReference type="CDD" id="cd21542">
    <property type="entry name" value="SPOC_Bye1p-like"/>
    <property type="match status" value="1"/>
</dbReference>
<dbReference type="Pfam" id="PF00628">
    <property type="entry name" value="PHD"/>
    <property type="match status" value="1"/>
</dbReference>
<dbReference type="InterPro" id="IPR036575">
    <property type="entry name" value="TFIIS_cen_dom_sf"/>
</dbReference>
<evidence type="ECO:0000313" key="13">
    <source>
        <dbReference type="Proteomes" id="UP000191024"/>
    </source>
</evidence>
<keyword evidence="6" id="KW-0862">Zinc</keyword>
<evidence type="ECO:0000256" key="4">
    <source>
        <dbReference type="ARBA" id="ARBA00022723"/>
    </source>
</evidence>
<dbReference type="PROSITE" id="PS01359">
    <property type="entry name" value="ZF_PHD_1"/>
    <property type="match status" value="1"/>
</dbReference>
<keyword evidence="5 8" id="KW-0863">Zinc-finger</keyword>
<dbReference type="InterPro" id="IPR011011">
    <property type="entry name" value="Znf_FYVE_PHD"/>
</dbReference>
<evidence type="ECO:0000256" key="5">
    <source>
        <dbReference type="ARBA" id="ARBA00022771"/>
    </source>
</evidence>
<sequence length="530" mass="60775">MEPMIRKSSRSNKGTNRYLQDRERAELEYMSKKAQQALLDVDEPVKEVVRCLVCGTTDRNYDEESDPHGDMVQCDRCDTWQHIRCMTGKDEMPDSPNYFCDVCEPDNYPNLKHSIDPKQYLASKAKDQDWQEDDGESFQAPEVTEIRAVKKRKVPPKRKSSSELQAIKLRESATGMLEGLFAKHIIPDVLATSDFVLSESETVDSLGAEMARNLEEEIYKHFEGDVKQQALYREKVRVLFSNLKDPKNYELKKLVIQRQLGLDKLVTMPVNDLVNPDLQEFREAVDTKAMDQLIVERPNKPRYHKTHKGDELIEDPIENENEPEDIIFNKDIIAAKRKDLNNSIDEEGSFGGHSEDPTPESASQSDAAIHPQVSNHEKLLFEITVDYSDIACHFKSELYYIGSSEHVEQKVVSEVVGDAKLRVEGRLSAAEGDKYLIQMSNSRIFLAFRLKAKGDDQNFAEFDRLFEFLTSRQRYGALEPKKSYVRHVYMIPCENHEYPDILDCISSTEGFSKNAKNVFVIAVVRSDLIK</sequence>
<evidence type="ECO:0000256" key="3">
    <source>
        <dbReference type="ARBA" id="ARBA00021616"/>
    </source>
</evidence>
<dbReference type="SUPFAM" id="SSF57903">
    <property type="entry name" value="FYVE/PHD zinc finger"/>
    <property type="match status" value="1"/>
</dbReference>
<evidence type="ECO:0000259" key="10">
    <source>
        <dbReference type="PROSITE" id="PS50016"/>
    </source>
</evidence>
<dbReference type="SMART" id="SM00249">
    <property type="entry name" value="PHD"/>
    <property type="match status" value="1"/>
</dbReference>
<dbReference type="PROSITE" id="PS51321">
    <property type="entry name" value="TFIIS_CENTRAL"/>
    <property type="match status" value="1"/>
</dbReference>
<evidence type="ECO:0000256" key="1">
    <source>
        <dbReference type="ARBA" id="ARBA00002311"/>
    </source>
</evidence>
<accession>A0A1G4K883</accession>
<comment type="similarity">
    <text evidence="2">Belongs to the BYE1 family.</text>
</comment>
<comment type="function">
    <text evidence="1">Negative regulator of transcription elongation.</text>
</comment>
<dbReference type="InterPro" id="IPR019787">
    <property type="entry name" value="Znf_PHD-finger"/>
</dbReference>
<dbReference type="Gene3D" id="3.30.40.10">
    <property type="entry name" value="Zinc/RING finger domain, C3HC4 (zinc finger)"/>
    <property type="match status" value="1"/>
</dbReference>
<dbReference type="PANTHER" id="PTHR11477">
    <property type="entry name" value="TRANSCRIPTION FACTOR S-II ZINC FINGER DOMAIN-CONTAINING PROTEIN"/>
    <property type="match status" value="1"/>
</dbReference>
<keyword evidence="13" id="KW-1185">Reference proteome</keyword>
<evidence type="ECO:0000256" key="8">
    <source>
        <dbReference type="PROSITE-ProRule" id="PRU00146"/>
    </source>
</evidence>
<dbReference type="InterPro" id="IPR019786">
    <property type="entry name" value="Zinc_finger_PHD-type_CS"/>
</dbReference>
<dbReference type="GO" id="GO:0000977">
    <property type="term" value="F:RNA polymerase II transcription regulatory region sequence-specific DNA binding"/>
    <property type="evidence" value="ECO:0007669"/>
    <property type="project" value="TreeGrafter"/>
</dbReference>
<dbReference type="GO" id="GO:0005634">
    <property type="term" value="C:nucleus"/>
    <property type="evidence" value="ECO:0007669"/>
    <property type="project" value="TreeGrafter"/>
</dbReference>
<evidence type="ECO:0000259" key="11">
    <source>
        <dbReference type="PROSITE" id="PS51321"/>
    </source>
</evidence>
<dbReference type="STRING" id="1230905.A0A1G4K883"/>
<dbReference type="GO" id="GO:0008270">
    <property type="term" value="F:zinc ion binding"/>
    <property type="evidence" value="ECO:0007669"/>
    <property type="project" value="UniProtKB-KW"/>
</dbReference>
<dbReference type="SMART" id="SM00510">
    <property type="entry name" value="TFS2M"/>
    <property type="match status" value="1"/>
</dbReference>
<dbReference type="InterPro" id="IPR003618">
    <property type="entry name" value="TFIIS_cen_dom"/>
</dbReference>
<dbReference type="PANTHER" id="PTHR11477:SF0">
    <property type="entry name" value="IP08861P-RELATED"/>
    <property type="match status" value="1"/>
</dbReference>
<keyword evidence="7" id="KW-0539">Nucleus</keyword>
<dbReference type="GO" id="GO:0006351">
    <property type="term" value="P:DNA-templated transcription"/>
    <property type="evidence" value="ECO:0007669"/>
    <property type="project" value="InterPro"/>
</dbReference>
<dbReference type="InterPro" id="IPR013083">
    <property type="entry name" value="Znf_RING/FYVE/PHD"/>
</dbReference>
<dbReference type="Gene3D" id="1.10.472.30">
    <property type="entry name" value="Transcription elongation factor S-II, central domain"/>
    <property type="match status" value="1"/>
</dbReference>
<dbReference type="EMBL" id="LT598469">
    <property type="protein sequence ID" value="SCV00214.1"/>
    <property type="molecule type" value="Genomic_DNA"/>
</dbReference>
<evidence type="ECO:0000256" key="2">
    <source>
        <dbReference type="ARBA" id="ARBA00011050"/>
    </source>
</evidence>
<evidence type="ECO:0000256" key="9">
    <source>
        <dbReference type="SAM" id="MobiDB-lite"/>
    </source>
</evidence>
<dbReference type="SUPFAM" id="SSF46942">
    <property type="entry name" value="Elongation factor TFIIS domain 2"/>
    <property type="match status" value="1"/>
</dbReference>
<dbReference type="Pfam" id="PF07744">
    <property type="entry name" value="SPOC"/>
    <property type="match status" value="1"/>
</dbReference>
<dbReference type="OrthoDB" id="79252at2759"/>
<name>A0A1G4K883_9SACH</name>
<dbReference type="InterPro" id="IPR012921">
    <property type="entry name" value="SPOC_C"/>
</dbReference>
<gene>
    <name evidence="12" type="ORF">LAMI_0G03620G</name>
</gene>
<dbReference type="Proteomes" id="UP000191024">
    <property type="component" value="Chromosome G"/>
</dbReference>
<organism evidence="12 13">
    <name type="scientific">Lachancea mirantina</name>
    <dbReference type="NCBI Taxonomy" id="1230905"/>
    <lineage>
        <taxon>Eukaryota</taxon>
        <taxon>Fungi</taxon>
        <taxon>Dikarya</taxon>
        <taxon>Ascomycota</taxon>
        <taxon>Saccharomycotina</taxon>
        <taxon>Saccharomycetes</taxon>
        <taxon>Saccharomycetales</taxon>
        <taxon>Saccharomycetaceae</taxon>
        <taxon>Lachancea</taxon>
    </lineage>
</organism>
<evidence type="ECO:0000313" key="12">
    <source>
        <dbReference type="EMBL" id="SCV00214.1"/>
    </source>
</evidence>
<feature type="domain" description="PHD-type" evidence="10">
    <location>
        <begin position="48"/>
        <end position="106"/>
    </location>
</feature>
<feature type="domain" description="TFIIS central" evidence="11">
    <location>
        <begin position="169"/>
        <end position="301"/>
    </location>
</feature>
<protein>
    <recommendedName>
        <fullName evidence="3">Transcription factor BYE1</fullName>
    </recommendedName>
</protein>
<dbReference type="InterPro" id="IPR001965">
    <property type="entry name" value="Znf_PHD"/>
</dbReference>
<dbReference type="AlphaFoldDB" id="A0A1G4K883"/>
<proteinExistence type="inferred from homology"/>
<evidence type="ECO:0000256" key="6">
    <source>
        <dbReference type="ARBA" id="ARBA00022833"/>
    </source>
</evidence>
<feature type="region of interest" description="Disordered" evidence="9">
    <location>
        <begin position="343"/>
        <end position="368"/>
    </location>
</feature>
<dbReference type="PROSITE" id="PS50016">
    <property type="entry name" value="ZF_PHD_2"/>
    <property type="match status" value="1"/>
</dbReference>